<accession>A2SMT0</accession>
<proteinExistence type="predicted"/>
<evidence type="ECO:0000313" key="1">
    <source>
        <dbReference type="EMBL" id="ABM96869.1"/>
    </source>
</evidence>
<evidence type="ECO:0000313" key="2">
    <source>
        <dbReference type="Proteomes" id="UP000000366"/>
    </source>
</evidence>
<sequence>MEKLDFFLSLVTENPVTLNKIGDNKAFPGCEEYAIDHLRLTPGFELGDFMEDSTVSVAEEVFVVDVSPPGAEPSKAAHAVWRVALKSGPVALMRVRITGVEDDQTAEIMLEGSGQVIEDLTLEPYLQLSMVEAARREAFEELNKIALATAKLMKGVTSLFGDPDQQEAATATLGQALSFAD</sequence>
<keyword evidence="1" id="KW-0614">Plasmid</keyword>
<name>A2SMT0_METPP</name>
<reference evidence="1 2" key="1">
    <citation type="journal article" date="2007" name="J. Bacteriol.">
        <title>Whole-genome analysis of the methyl tert-butyl ether-degrading beta-proteobacterium Methylibium petroleiphilum PM1.</title>
        <authorList>
            <person name="Kane S.R."/>
            <person name="Chakicherla A.Y."/>
            <person name="Chain P.S.G."/>
            <person name="Schmidt R."/>
            <person name="Shin M.W."/>
            <person name="Legler T.C."/>
            <person name="Scow K.M."/>
            <person name="Larimer F.W."/>
            <person name="Lucas S.M."/>
            <person name="Richardson P.M."/>
            <person name="Hristova K.R."/>
        </authorList>
    </citation>
    <scope>NUCLEOTIDE SEQUENCE [LARGE SCALE GENOMIC DNA]</scope>
    <source>
        <strain evidence="2">ATCC BAA-1232 / LMG 22953 / PM1</strain>
        <plasmid evidence="1 2">RPME01</plasmid>
    </source>
</reference>
<dbReference type="EMBL" id="CP000556">
    <property type="protein sequence ID" value="ABM96869.1"/>
    <property type="molecule type" value="Genomic_DNA"/>
</dbReference>
<gene>
    <name evidence="1" type="ordered locus">Mpe_B0090</name>
</gene>
<dbReference type="AlphaFoldDB" id="A2SMT0"/>
<protein>
    <submittedName>
        <fullName evidence="1">Uncharacterized protein</fullName>
    </submittedName>
</protein>
<dbReference type="Proteomes" id="UP000000366">
    <property type="component" value="Plasmid RPME01"/>
</dbReference>
<dbReference type="KEGG" id="mpt:Mpe_B0090"/>
<organism evidence="1 2">
    <name type="scientific">Methylibium petroleiphilum (strain ATCC BAA-1232 / LMG 22953 / PM1)</name>
    <dbReference type="NCBI Taxonomy" id="420662"/>
    <lineage>
        <taxon>Bacteria</taxon>
        <taxon>Pseudomonadati</taxon>
        <taxon>Pseudomonadota</taxon>
        <taxon>Betaproteobacteria</taxon>
        <taxon>Burkholderiales</taxon>
        <taxon>Sphaerotilaceae</taxon>
        <taxon>Methylibium</taxon>
    </lineage>
</organism>
<dbReference type="RefSeq" id="WP_011831484.1">
    <property type="nucleotide sequence ID" value="NC_008826.1"/>
</dbReference>
<dbReference type="HOGENOM" id="CLU_1487411_0_0_4"/>
<keyword evidence="2" id="KW-1185">Reference proteome</keyword>
<geneLocation type="plasmid" evidence="1 2">
    <name>RPME01</name>
</geneLocation>